<evidence type="ECO:0000256" key="8">
    <source>
        <dbReference type="ARBA" id="ARBA00049934"/>
    </source>
</evidence>
<dbReference type="InterPro" id="IPR013984">
    <property type="entry name" value="Ald_Fedxn_OxRdtase_dom2"/>
</dbReference>
<keyword evidence="7" id="KW-0411">Iron-sulfur</keyword>
<dbReference type="InterPro" id="IPR013985">
    <property type="entry name" value="Ald_Fedxn_OxRdtase_dom3"/>
</dbReference>
<dbReference type="Pfam" id="PF02730">
    <property type="entry name" value="AFOR_N"/>
    <property type="match status" value="1"/>
</dbReference>
<keyword evidence="5" id="KW-0560">Oxidoreductase</keyword>
<evidence type="ECO:0000259" key="9">
    <source>
        <dbReference type="SMART" id="SM00790"/>
    </source>
</evidence>
<dbReference type="Gene3D" id="3.60.9.10">
    <property type="entry name" value="Aldehyde ferredoxin oxidoreductase, N-terminal domain"/>
    <property type="match status" value="1"/>
</dbReference>
<comment type="cofactor">
    <cofactor evidence="8">
        <name>tungstopterin</name>
        <dbReference type="ChEBI" id="CHEBI:30402"/>
    </cofactor>
</comment>
<evidence type="ECO:0000256" key="4">
    <source>
        <dbReference type="ARBA" id="ARBA00022723"/>
    </source>
</evidence>
<dbReference type="InterPro" id="IPR001203">
    <property type="entry name" value="OxRdtase_Ald_Fedxn_C"/>
</dbReference>
<dbReference type="Pfam" id="PF01314">
    <property type="entry name" value="AFOR_C"/>
    <property type="match status" value="1"/>
</dbReference>
<protein>
    <submittedName>
        <fullName evidence="10">Aldehyde ferredoxin oxidoreductase</fullName>
    </submittedName>
</protein>
<dbReference type="Gene3D" id="1.10.569.10">
    <property type="entry name" value="Aldehyde Ferredoxin Oxidoreductase Protein, subunit A, domain 2"/>
    <property type="match status" value="1"/>
</dbReference>
<dbReference type="SUPFAM" id="SSF48310">
    <property type="entry name" value="Aldehyde ferredoxin oxidoreductase, C-terminal domains"/>
    <property type="match status" value="1"/>
</dbReference>
<dbReference type="SUPFAM" id="SSF56228">
    <property type="entry name" value="Aldehyde ferredoxin oxidoreductase, N-terminal domain"/>
    <property type="match status" value="1"/>
</dbReference>
<dbReference type="Gene3D" id="1.10.599.10">
    <property type="entry name" value="Aldehyde Ferredoxin Oxidoreductase Protein, subunit A, domain 3"/>
    <property type="match status" value="1"/>
</dbReference>
<comment type="cofactor">
    <cofactor evidence="1">
        <name>[4Fe-4S] cluster</name>
        <dbReference type="ChEBI" id="CHEBI:49883"/>
    </cofactor>
</comment>
<dbReference type="GO" id="GO:0009055">
    <property type="term" value="F:electron transfer activity"/>
    <property type="evidence" value="ECO:0007669"/>
    <property type="project" value="InterPro"/>
</dbReference>
<dbReference type="AlphaFoldDB" id="A0A7G6E4F2"/>
<dbReference type="InterPro" id="IPR051919">
    <property type="entry name" value="W-dependent_AOR"/>
</dbReference>
<comment type="similarity">
    <text evidence="2">Belongs to the AOR/FOR family.</text>
</comment>
<evidence type="ECO:0000256" key="7">
    <source>
        <dbReference type="ARBA" id="ARBA00023014"/>
    </source>
</evidence>
<reference evidence="10 11" key="1">
    <citation type="journal article" date="2019" name="Front. Microbiol.">
        <title>Thermoanaerosceptrum fracticalcis gen. nov. sp. nov., a Novel Fumarate-Fermenting Microorganism From a Deep Fractured Carbonate Aquifer of the US Great Basin.</title>
        <authorList>
            <person name="Hamilton-Brehm S.D."/>
            <person name="Stewart L.E."/>
            <person name="Zavarin M."/>
            <person name="Caldwell M."/>
            <person name="Lawson P.A."/>
            <person name="Onstott T.C."/>
            <person name="Grzymski J."/>
            <person name="Neveux I."/>
            <person name="Lollar B.S."/>
            <person name="Russell C.E."/>
            <person name="Moser D.P."/>
        </authorList>
    </citation>
    <scope>NUCLEOTIDE SEQUENCE [LARGE SCALE GENOMIC DNA]</scope>
    <source>
        <strain evidence="10 11">DRI-13</strain>
    </source>
</reference>
<feature type="domain" description="Aldehyde ferredoxin oxidoreductase N-terminal" evidence="9">
    <location>
        <begin position="10"/>
        <end position="214"/>
    </location>
</feature>
<keyword evidence="6" id="KW-0408">Iron</keyword>
<evidence type="ECO:0000313" key="10">
    <source>
        <dbReference type="EMBL" id="QNB46956.1"/>
    </source>
</evidence>
<dbReference type="InterPro" id="IPR013983">
    <property type="entry name" value="Ald_Fedxn_OxRdtase_N"/>
</dbReference>
<dbReference type="PANTHER" id="PTHR30038:SF0">
    <property type="entry name" value="TUNGSTEN-CONTAINING ALDEHYDE FERREDOXIN OXIDOREDUCTASE"/>
    <property type="match status" value="1"/>
</dbReference>
<dbReference type="PANTHER" id="PTHR30038">
    <property type="entry name" value="ALDEHYDE FERREDOXIN OXIDOREDUCTASE"/>
    <property type="match status" value="1"/>
</dbReference>
<evidence type="ECO:0000256" key="6">
    <source>
        <dbReference type="ARBA" id="ARBA00023004"/>
    </source>
</evidence>
<dbReference type="Proteomes" id="UP000515847">
    <property type="component" value="Chromosome"/>
</dbReference>
<dbReference type="GO" id="GO:0051539">
    <property type="term" value="F:4 iron, 4 sulfur cluster binding"/>
    <property type="evidence" value="ECO:0007669"/>
    <property type="project" value="UniProtKB-KW"/>
</dbReference>
<evidence type="ECO:0000256" key="5">
    <source>
        <dbReference type="ARBA" id="ARBA00023002"/>
    </source>
</evidence>
<dbReference type="InterPro" id="IPR036021">
    <property type="entry name" value="Tungsten_al_ferr_oxy-like_C"/>
</dbReference>
<evidence type="ECO:0000256" key="3">
    <source>
        <dbReference type="ARBA" id="ARBA00022485"/>
    </source>
</evidence>
<evidence type="ECO:0000256" key="1">
    <source>
        <dbReference type="ARBA" id="ARBA00001966"/>
    </source>
</evidence>
<dbReference type="GO" id="GO:0046872">
    <property type="term" value="F:metal ion binding"/>
    <property type="evidence" value="ECO:0007669"/>
    <property type="project" value="UniProtKB-KW"/>
</dbReference>
<organism evidence="10 11">
    <name type="scientific">Thermanaerosceptrum fracticalcis</name>
    <dbReference type="NCBI Taxonomy" id="1712410"/>
    <lineage>
        <taxon>Bacteria</taxon>
        <taxon>Bacillati</taxon>
        <taxon>Bacillota</taxon>
        <taxon>Clostridia</taxon>
        <taxon>Eubacteriales</taxon>
        <taxon>Peptococcaceae</taxon>
        <taxon>Thermanaerosceptrum</taxon>
    </lineage>
</organism>
<dbReference type="KEGG" id="tfr:BR63_11915"/>
<keyword evidence="11" id="KW-1185">Reference proteome</keyword>
<dbReference type="InterPro" id="IPR036503">
    <property type="entry name" value="Ald_Fedxn_OxRdtase_N_sf"/>
</dbReference>
<evidence type="ECO:0000313" key="11">
    <source>
        <dbReference type="Proteomes" id="UP000515847"/>
    </source>
</evidence>
<sequence length="604" mass="65723">MNAVVDVGAVQGKILRVNLTDGQITKETVPGEVYTKYLGGRGAGAYYLNKEVAPGTDPLGEDNKIIFFNGPMAGTMAPGNGKINVTFKSPLTNTYYYSLCGGHFGAELKFAGFDGIIIEGNASKPVYLFIHNDEAELKDAQALWGKTIPETNKILKEELGGDHSLKIACIGPGGEKLNRMACITAELYREFGRGGGGAVMGAKNLKAIVVRGTQDVNVASPGKLANYVKELYKEFKAHPKVYARRWYGSVEMLEGINKLGFWSTKNFSEGYFAPGEEMVGPKMREKIVVGDGSCYSCPIACGKISQVNSAKYGKILIEGPEFETVGLLGPNCGISDWETILKATQILDHNGIDTISAGAVLSFAMEAFEKGIITEKDTDGIDLRFGNGDGLIAMLEKMVKREGLGDLLAEGVKLASEKLGAPELAMHSKGAAPATYDPRGCKGMALTYATSSKGAHHMYSPTMGVELAGDRFAEKGKANLVRDIQMQMAVVDSLGYCSTMRFVYTVDKQVDLFNLATGLNYSKQELLEVGERILNLERLFNVREGFSRKDDTLPKRFLEEAMKEGPSQGQTIDLQSMLDEYYQAMGWSEDGIPREETIKRLGLY</sequence>
<accession>A0A7G6E4F2</accession>
<name>A0A7G6E4F2_THEFR</name>
<gene>
    <name evidence="10" type="ORF">BR63_11915</name>
</gene>
<keyword evidence="3" id="KW-0004">4Fe-4S</keyword>
<dbReference type="SMART" id="SM00790">
    <property type="entry name" value="AFOR_N"/>
    <property type="match status" value="1"/>
</dbReference>
<proteinExistence type="inferred from homology"/>
<dbReference type="GO" id="GO:0016625">
    <property type="term" value="F:oxidoreductase activity, acting on the aldehyde or oxo group of donors, iron-sulfur protein as acceptor"/>
    <property type="evidence" value="ECO:0007669"/>
    <property type="project" value="InterPro"/>
</dbReference>
<keyword evidence="4" id="KW-0479">Metal-binding</keyword>
<dbReference type="EMBL" id="CP045798">
    <property type="protein sequence ID" value="QNB46956.1"/>
    <property type="molecule type" value="Genomic_DNA"/>
</dbReference>
<evidence type="ECO:0000256" key="2">
    <source>
        <dbReference type="ARBA" id="ARBA00011032"/>
    </source>
</evidence>